<feature type="region of interest" description="Disordered" evidence="1">
    <location>
        <begin position="162"/>
        <end position="184"/>
    </location>
</feature>
<sequence length="184" mass="20533">MLSYTVIMKFTSVEEIYPMEKVMDQIILCAIRWHVLDNQEIRSSLTNLIFYDKVTHLVDEGRAVDVVYLDFSEAFDTVSHSIHLEKLAGHEGIQCNLSQFANDTKLSGSVDLLEGRKALQRGLAQAGLMGQGQLHEVQQGKVPGPALGSQWKRTWGCWSTEGEHEPAVCPGGQEGQWHPGLDQQ</sequence>
<proteinExistence type="predicted"/>
<organism evidence="2 3">
    <name type="scientific">Willisornis vidua</name>
    <name type="common">Xingu scale-backed antbird</name>
    <dbReference type="NCBI Taxonomy" id="1566151"/>
    <lineage>
        <taxon>Eukaryota</taxon>
        <taxon>Metazoa</taxon>
        <taxon>Chordata</taxon>
        <taxon>Craniata</taxon>
        <taxon>Vertebrata</taxon>
        <taxon>Euteleostomi</taxon>
        <taxon>Archelosauria</taxon>
        <taxon>Archosauria</taxon>
        <taxon>Dinosauria</taxon>
        <taxon>Saurischia</taxon>
        <taxon>Theropoda</taxon>
        <taxon>Coelurosauria</taxon>
        <taxon>Aves</taxon>
        <taxon>Neognathae</taxon>
        <taxon>Neoaves</taxon>
        <taxon>Telluraves</taxon>
        <taxon>Australaves</taxon>
        <taxon>Passeriformes</taxon>
        <taxon>Thamnophilidae</taxon>
        <taxon>Willisornis</taxon>
    </lineage>
</organism>
<evidence type="ECO:0008006" key="4">
    <source>
        <dbReference type="Google" id="ProtNLM"/>
    </source>
</evidence>
<dbReference type="EMBL" id="WHWB01034394">
    <property type="protein sequence ID" value="KAJ7410643.1"/>
    <property type="molecule type" value="Genomic_DNA"/>
</dbReference>
<accession>A0ABQ9CZP3</accession>
<gene>
    <name evidence="2" type="ORF">WISP_107093</name>
</gene>
<comment type="caution">
    <text evidence="2">The sequence shown here is derived from an EMBL/GenBank/DDBJ whole genome shotgun (WGS) entry which is preliminary data.</text>
</comment>
<evidence type="ECO:0000256" key="1">
    <source>
        <dbReference type="SAM" id="MobiDB-lite"/>
    </source>
</evidence>
<evidence type="ECO:0000313" key="2">
    <source>
        <dbReference type="EMBL" id="KAJ7410643.1"/>
    </source>
</evidence>
<keyword evidence="3" id="KW-1185">Reference proteome</keyword>
<evidence type="ECO:0000313" key="3">
    <source>
        <dbReference type="Proteomes" id="UP001145742"/>
    </source>
</evidence>
<dbReference type="Proteomes" id="UP001145742">
    <property type="component" value="Unassembled WGS sequence"/>
</dbReference>
<protein>
    <recommendedName>
        <fullName evidence="4">Rna-directed dna polymerase from mobile element jockey-like</fullName>
    </recommendedName>
</protein>
<name>A0ABQ9CZP3_9PASS</name>
<reference evidence="2" key="1">
    <citation type="submission" date="2019-10" db="EMBL/GenBank/DDBJ databases">
        <authorList>
            <person name="Soares A.E.R."/>
            <person name="Aleixo A."/>
            <person name="Schneider P."/>
            <person name="Miyaki C.Y."/>
            <person name="Schneider M.P."/>
            <person name="Mello C."/>
            <person name="Vasconcelos A.T.R."/>
        </authorList>
    </citation>
    <scope>NUCLEOTIDE SEQUENCE</scope>
    <source>
        <tissue evidence="2">Muscle</tissue>
    </source>
</reference>